<keyword evidence="1" id="KW-0813">Transport</keyword>
<reference evidence="5 6" key="1">
    <citation type="submission" date="2019-08" db="EMBL/GenBank/DDBJ databases">
        <title>Bioinformatics analysis of the strain L3 and L5.</title>
        <authorList>
            <person name="Li X."/>
        </authorList>
    </citation>
    <scope>NUCLEOTIDE SEQUENCE [LARGE SCALE GENOMIC DNA]</scope>
    <source>
        <strain evidence="5 6">L5</strain>
    </source>
</reference>
<name>A0A7V7KG63_9GAMM</name>
<dbReference type="Pfam" id="PF00005">
    <property type="entry name" value="ABC_tran"/>
    <property type="match status" value="1"/>
</dbReference>
<evidence type="ECO:0000313" key="5">
    <source>
        <dbReference type="EMBL" id="KAA0009940.1"/>
    </source>
</evidence>
<dbReference type="Proteomes" id="UP000486760">
    <property type="component" value="Unassembled WGS sequence"/>
</dbReference>
<keyword evidence="2" id="KW-0547">Nucleotide-binding</keyword>
<dbReference type="InterPro" id="IPR008995">
    <property type="entry name" value="Mo/tungstate-bd_C_term_dom"/>
</dbReference>
<gene>
    <name evidence="5" type="ORF">F0A17_18780</name>
</gene>
<dbReference type="InterPro" id="IPR003593">
    <property type="entry name" value="AAA+_ATPase"/>
</dbReference>
<dbReference type="EMBL" id="VTPY01000008">
    <property type="protein sequence ID" value="KAA0009940.1"/>
    <property type="molecule type" value="Genomic_DNA"/>
</dbReference>
<dbReference type="SUPFAM" id="SSF52540">
    <property type="entry name" value="P-loop containing nucleoside triphosphate hydrolases"/>
    <property type="match status" value="1"/>
</dbReference>
<organism evidence="5 6">
    <name type="scientific">Billgrantia pellis</name>
    <dbReference type="NCBI Taxonomy" id="2606936"/>
    <lineage>
        <taxon>Bacteria</taxon>
        <taxon>Pseudomonadati</taxon>
        <taxon>Pseudomonadota</taxon>
        <taxon>Gammaproteobacteria</taxon>
        <taxon>Oceanospirillales</taxon>
        <taxon>Halomonadaceae</taxon>
        <taxon>Billgrantia</taxon>
    </lineage>
</organism>
<dbReference type="Gene3D" id="3.40.50.300">
    <property type="entry name" value="P-loop containing nucleotide triphosphate hydrolases"/>
    <property type="match status" value="1"/>
</dbReference>
<keyword evidence="3 5" id="KW-0067">ATP-binding</keyword>
<dbReference type="SMART" id="SM00382">
    <property type="entry name" value="AAA"/>
    <property type="match status" value="1"/>
</dbReference>
<accession>A0A7V7KG63</accession>
<dbReference type="InterPro" id="IPR003439">
    <property type="entry name" value="ABC_transporter-like_ATP-bd"/>
</dbReference>
<dbReference type="SUPFAM" id="SSF50331">
    <property type="entry name" value="MOP-like"/>
    <property type="match status" value="1"/>
</dbReference>
<comment type="caution">
    <text evidence="5">The sequence shown here is derived from an EMBL/GenBank/DDBJ whole genome shotgun (WGS) entry which is preliminary data.</text>
</comment>
<protein>
    <submittedName>
        <fullName evidence="5">ABC transporter ATP-binding protein</fullName>
    </submittedName>
</protein>
<evidence type="ECO:0000256" key="1">
    <source>
        <dbReference type="ARBA" id="ARBA00022448"/>
    </source>
</evidence>
<evidence type="ECO:0000256" key="2">
    <source>
        <dbReference type="ARBA" id="ARBA00022741"/>
    </source>
</evidence>
<sequence>MTSTSLTLEGCGRTFPGGQVALHPLDLTVAAGETLVLLGPSGCGKTTTLRIISGLESPDAGGRVRFGERDVTALPIEKRDVGMVFQHYALFPNMNVADNITYGLRIKGLSRDTIRQRLDEVMAMVDLQGFGARRIHELSGGQKQRVALARAIAVRPKILLFDEPLAALDAKLRDRLRLEIGQLLRKLGITAVYVTHDQAEAMALGDRIAVMQAGRIAQLATPREIYHRPTSIFVADFIGAVNRLEVHATLADGLLRVSGGELRAPHLAGAAAVYCRPEDIQIAADGNADVRGKVRQSLFLGQSQRLLVDLGDNACLQVETASRRRWRTEDPIGLRLPPEALFHPERHAYPTKELEANHA</sequence>
<dbReference type="AlphaFoldDB" id="A0A7V7KG63"/>
<evidence type="ECO:0000313" key="6">
    <source>
        <dbReference type="Proteomes" id="UP000486760"/>
    </source>
</evidence>
<dbReference type="RefSeq" id="WP_149329905.1">
    <property type="nucleotide sequence ID" value="NZ_VTPY01000008.1"/>
</dbReference>
<dbReference type="FunFam" id="3.40.50.300:FF:000042">
    <property type="entry name" value="Maltose/maltodextrin ABC transporter, ATP-binding protein"/>
    <property type="match status" value="1"/>
</dbReference>
<dbReference type="PROSITE" id="PS00211">
    <property type="entry name" value="ABC_TRANSPORTER_1"/>
    <property type="match status" value="1"/>
</dbReference>
<dbReference type="PROSITE" id="PS50893">
    <property type="entry name" value="ABC_TRANSPORTER_2"/>
    <property type="match status" value="1"/>
</dbReference>
<evidence type="ECO:0000256" key="3">
    <source>
        <dbReference type="ARBA" id="ARBA00022840"/>
    </source>
</evidence>
<dbReference type="GO" id="GO:0016887">
    <property type="term" value="F:ATP hydrolysis activity"/>
    <property type="evidence" value="ECO:0007669"/>
    <property type="project" value="InterPro"/>
</dbReference>
<dbReference type="GO" id="GO:0043190">
    <property type="term" value="C:ATP-binding cassette (ABC) transporter complex"/>
    <property type="evidence" value="ECO:0007669"/>
    <property type="project" value="InterPro"/>
</dbReference>
<dbReference type="InterPro" id="IPR027417">
    <property type="entry name" value="P-loop_NTPase"/>
</dbReference>
<dbReference type="PANTHER" id="PTHR42781:SF4">
    <property type="entry name" value="SPERMIDINE_PUTRESCINE IMPORT ATP-BINDING PROTEIN POTA"/>
    <property type="match status" value="1"/>
</dbReference>
<dbReference type="PANTHER" id="PTHR42781">
    <property type="entry name" value="SPERMIDINE/PUTRESCINE IMPORT ATP-BINDING PROTEIN POTA"/>
    <property type="match status" value="1"/>
</dbReference>
<keyword evidence="6" id="KW-1185">Reference proteome</keyword>
<dbReference type="GO" id="GO:0005524">
    <property type="term" value="F:ATP binding"/>
    <property type="evidence" value="ECO:0007669"/>
    <property type="project" value="UniProtKB-KW"/>
</dbReference>
<proteinExistence type="predicted"/>
<dbReference type="InterPro" id="IPR013611">
    <property type="entry name" value="Transp-assoc_OB_typ2"/>
</dbReference>
<evidence type="ECO:0000259" key="4">
    <source>
        <dbReference type="PROSITE" id="PS50893"/>
    </source>
</evidence>
<feature type="domain" description="ABC transporter" evidence="4">
    <location>
        <begin position="6"/>
        <end position="238"/>
    </location>
</feature>
<dbReference type="Pfam" id="PF08402">
    <property type="entry name" value="TOBE_2"/>
    <property type="match status" value="1"/>
</dbReference>
<dbReference type="InterPro" id="IPR050093">
    <property type="entry name" value="ABC_SmlMolc_Importer"/>
</dbReference>
<dbReference type="InterPro" id="IPR017871">
    <property type="entry name" value="ABC_transporter-like_CS"/>
</dbReference>
<dbReference type="GO" id="GO:0140359">
    <property type="term" value="F:ABC-type transporter activity"/>
    <property type="evidence" value="ECO:0007669"/>
    <property type="project" value="UniProtKB-ARBA"/>
</dbReference>